<evidence type="ECO:0000313" key="3">
    <source>
        <dbReference type="Proteomes" id="UP001362999"/>
    </source>
</evidence>
<feature type="compositionally biased region" description="Pro residues" evidence="1">
    <location>
        <begin position="53"/>
        <end position="68"/>
    </location>
</feature>
<feature type="compositionally biased region" description="Basic residues" evidence="1">
    <location>
        <begin position="41"/>
        <end position="50"/>
    </location>
</feature>
<dbReference type="EMBL" id="JAWWNJ010000113">
    <property type="protein sequence ID" value="KAK6992138.1"/>
    <property type="molecule type" value="Genomic_DNA"/>
</dbReference>
<comment type="caution">
    <text evidence="2">The sequence shown here is derived from an EMBL/GenBank/DDBJ whole genome shotgun (WGS) entry which is preliminary data.</text>
</comment>
<dbReference type="AlphaFoldDB" id="A0AAV9ZTE4"/>
<name>A0AAV9ZTE4_9AGAR</name>
<feature type="region of interest" description="Disordered" evidence="1">
    <location>
        <begin position="101"/>
        <end position="123"/>
    </location>
</feature>
<organism evidence="2 3">
    <name type="scientific">Favolaschia claudopus</name>
    <dbReference type="NCBI Taxonomy" id="2862362"/>
    <lineage>
        <taxon>Eukaryota</taxon>
        <taxon>Fungi</taxon>
        <taxon>Dikarya</taxon>
        <taxon>Basidiomycota</taxon>
        <taxon>Agaricomycotina</taxon>
        <taxon>Agaricomycetes</taxon>
        <taxon>Agaricomycetidae</taxon>
        <taxon>Agaricales</taxon>
        <taxon>Marasmiineae</taxon>
        <taxon>Mycenaceae</taxon>
        <taxon>Favolaschia</taxon>
    </lineage>
</organism>
<feature type="compositionally biased region" description="Basic and acidic residues" evidence="1">
    <location>
        <begin position="9"/>
        <end position="24"/>
    </location>
</feature>
<feature type="region of interest" description="Disordered" evidence="1">
    <location>
        <begin position="1"/>
        <end position="78"/>
    </location>
</feature>
<protein>
    <submittedName>
        <fullName evidence="2">Uncharacterized protein</fullName>
    </submittedName>
</protein>
<reference evidence="2 3" key="1">
    <citation type="journal article" date="2024" name="J Genomics">
        <title>Draft genome sequencing and assembly of Favolaschia claudopus CIRM-BRFM 2984 isolated from oak limbs.</title>
        <authorList>
            <person name="Navarro D."/>
            <person name="Drula E."/>
            <person name="Chaduli D."/>
            <person name="Cazenave R."/>
            <person name="Ahrendt S."/>
            <person name="Wang J."/>
            <person name="Lipzen A."/>
            <person name="Daum C."/>
            <person name="Barry K."/>
            <person name="Grigoriev I.V."/>
            <person name="Favel A."/>
            <person name="Rosso M.N."/>
            <person name="Martin F."/>
        </authorList>
    </citation>
    <scope>NUCLEOTIDE SEQUENCE [LARGE SCALE GENOMIC DNA]</scope>
    <source>
        <strain evidence="2 3">CIRM-BRFM 2984</strain>
    </source>
</reference>
<gene>
    <name evidence="2" type="ORF">R3P38DRAFT_2803255</name>
</gene>
<evidence type="ECO:0000256" key="1">
    <source>
        <dbReference type="SAM" id="MobiDB-lite"/>
    </source>
</evidence>
<accession>A0AAV9ZTE4</accession>
<sequence length="223" mass="26274">MGRLPKYFSLDERKAGKRATDRRYIHSTHGKTVRSAYQQSSHRRKQRARRATTPPPDTPDTLPLPPLSPSILESSRRPLPTDARLFAEALRSADALDESDLGRWKREPPFEEDDDPTDPHSDSYLRFTKSLEEVLHGVRLRDQNQRDATLREGFMREGQDKMVVKLRDEVLGMLESWERVQKLKSEGFYHIYHQSREYAMLEHYIHWLGRSICHLYHLKFLVH</sequence>
<proteinExistence type="predicted"/>
<feature type="compositionally biased region" description="Low complexity" evidence="1">
    <location>
        <begin position="69"/>
        <end position="78"/>
    </location>
</feature>
<keyword evidence="3" id="KW-1185">Reference proteome</keyword>
<dbReference type="Proteomes" id="UP001362999">
    <property type="component" value="Unassembled WGS sequence"/>
</dbReference>
<evidence type="ECO:0000313" key="2">
    <source>
        <dbReference type="EMBL" id="KAK6992138.1"/>
    </source>
</evidence>